<comment type="caution">
    <text evidence="1">The sequence shown here is derived from an EMBL/GenBank/DDBJ whole genome shotgun (WGS) entry which is preliminary data.</text>
</comment>
<proteinExistence type="predicted"/>
<evidence type="ECO:0000313" key="2">
    <source>
        <dbReference type="Proteomes" id="UP001595704"/>
    </source>
</evidence>
<gene>
    <name evidence="1" type="ORF">ACFONL_00265</name>
</gene>
<protein>
    <submittedName>
        <fullName evidence="1">Uncharacterized protein</fullName>
    </submittedName>
</protein>
<dbReference type="Proteomes" id="UP001595704">
    <property type="component" value="Unassembled WGS sequence"/>
</dbReference>
<sequence length="52" mass="5535">MTPVFVMGAHWSRDTAATSTASRGAHVDVDRPLAFPIALTQHRALASGGESW</sequence>
<evidence type="ECO:0000313" key="1">
    <source>
        <dbReference type="EMBL" id="MFC3635832.1"/>
    </source>
</evidence>
<accession>A0ABV7UB08</accession>
<dbReference type="RefSeq" id="WP_191319670.1">
    <property type="nucleotide sequence ID" value="NZ_BNCG01000010.1"/>
</dbReference>
<organism evidence="1 2">
    <name type="scientific">Camelimonas fluminis</name>
    <dbReference type="NCBI Taxonomy" id="1576911"/>
    <lineage>
        <taxon>Bacteria</taxon>
        <taxon>Pseudomonadati</taxon>
        <taxon>Pseudomonadota</taxon>
        <taxon>Alphaproteobacteria</taxon>
        <taxon>Hyphomicrobiales</taxon>
        <taxon>Chelatococcaceae</taxon>
        <taxon>Camelimonas</taxon>
    </lineage>
</organism>
<dbReference type="EMBL" id="JBHRYC010000006">
    <property type="protein sequence ID" value="MFC3635832.1"/>
    <property type="molecule type" value="Genomic_DNA"/>
</dbReference>
<name>A0ABV7UB08_9HYPH</name>
<reference evidence="2" key="1">
    <citation type="journal article" date="2019" name="Int. J. Syst. Evol. Microbiol.">
        <title>The Global Catalogue of Microorganisms (GCM) 10K type strain sequencing project: providing services to taxonomists for standard genome sequencing and annotation.</title>
        <authorList>
            <consortium name="The Broad Institute Genomics Platform"/>
            <consortium name="The Broad Institute Genome Sequencing Center for Infectious Disease"/>
            <person name="Wu L."/>
            <person name="Ma J."/>
        </authorList>
    </citation>
    <scope>NUCLEOTIDE SEQUENCE [LARGE SCALE GENOMIC DNA]</scope>
    <source>
        <strain evidence="2">KCTC 42282</strain>
    </source>
</reference>
<keyword evidence="2" id="KW-1185">Reference proteome</keyword>